<proteinExistence type="predicted"/>
<dbReference type="KEGG" id="ppsc:EHS13_14280"/>
<protein>
    <submittedName>
        <fullName evidence="3">HD-GYP domain-containing protein</fullName>
    </submittedName>
</protein>
<dbReference type="InterPro" id="IPR006674">
    <property type="entry name" value="HD_domain"/>
</dbReference>
<feature type="domain" description="HD-GYP" evidence="2">
    <location>
        <begin position="114"/>
        <end position="310"/>
    </location>
</feature>
<evidence type="ECO:0000259" key="1">
    <source>
        <dbReference type="PROSITE" id="PS51831"/>
    </source>
</evidence>
<organism evidence="3 4">
    <name type="scientific">Paenibacillus psychroresistens</name>
    <dbReference type="NCBI Taxonomy" id="1778678"/>
    <lineage>
        <taxon>Bacteria</taxon>
        <taxon>Bacillati</taxon>
        <taxon>Bacillota</taxon>
        <taxon>Bacilli</taxon>
        <taxon>Bacillales</taxon>
        <taxon>Paenibacillaceae</taxon>
        <taxon>Paenibacillus</taxon>
    </lineage>
</organism>
<accession>A0A6B8RJC2</accession>
<dbReference type="InterPro" id="IPR037522">
    <property type="entry name" value="HD_GYP_dom"/>
</dbReference>
<name>A0A6B8RJC2_9BACL</name>
<reference evidence="4" key="1">
    <citation type="submission" date="2018-11" db="EMBL/GenBank/DDBJ databases">
        <title>Complete genome sequence of Paenibacillus sp. ML311-T8.</title>
        <authorList>
            <person name="Nam Y.-D."/>
            <person name="Kang J."/>
            <person name="Chung W.-H."/>
            <person name="Park Y.S."/>
        </authorList>
    </citation>
    <scope>NUCLEOTIDE SEQUENCE [LARGE SCALE GENOMIC DNA]</scope>
    <source>
        <strain evidence="4">ML311-T8</strain>
    </source>
</reference>
<dbReference type="Pfam" id="PF13487">
    <property type="entry name" value="HD_5"/>
    <property type="match status" value="1"/>
</dbReference>
<dbReference type="SUPFAM" id="SSF109604">
    <property type="entry name" value="HD-domain/PDEase-like"/>
    <property type="match status" value="1"/>
</dbReference>
<dbReference type="CDD" id="cd00077">
    <property type="entry name" value="HDc"/>
    <property type="match status" value="1"/>
</dbReference>
<gene>
    <name evidence="3" type="ORF">EHS13_14280</name>
</gene>
<keyword evidence="4" id="KW-1185">Reference proteome</keyword>
<evidence type="ECO:0000259" key="2">
    <source>
        <dbReference type="PROSITE" id="PS51832"/>
    </source>
</evidence>
<feature type="domain" description="HD" evidence="1">
    <location>
        <begin position="136"/>
        <end position="259"/>
    </location>
</feature>
<dbReference type="SMART" id="SM00471">
    <property type="entry name" value="HDc"/>
    <property type="match status" value="1"/>
</dbReference>
<dbReference type="PANTHER" id="PTHR43155">
    <property type="entry name" value="CYCLIC DI-GMP PHOSPHODIESTERASE PA4108-RELATED"/>
    <property type="match status" value="1"/>
</dbReference>
<dbReference type="PANTHER" id="PTHR43155:SF2">
    <property type="entry name" value="CYCLIC DI-GMP PHOSPHODIESTERASE PA4108"/>
    <property type="match status" value="1"/>
</dbReference>
<dbReference type="InterPro" id="IPR003607">
    <property type="entry name" value="HD/PDEase_dom"/>
</dbReference>
<evidence type="ECO:0000313" key="3">
    <source>
        <dbReference type="EMBL" id="QGQ95957.1"/>
    </source>
</evidence>
<dbReference type="Gene3D" id="1.10.3210.10">
    <property type="entry name" value="Hypothetical protein af1432"/>
    <property type="match status" value="1"/>
</dbReference>
<dbReference type="NCBIfam" id="TIGR00277">
    <property type="entry name" value="HDIG"/>
    <property type="match status" value="1"/>
</dbReference>
<dbReference type="InterPro" id="IPR006675">
    <property type="entry name" value="HDIG_dom"/>
</dbReference>
<evidence type="ECO:0000313" key="4">
    <source>
        <dbReference type="Proteomes" id="UP000426246"/>
    </source>
</evidence>
<dbReference type="AlphaFoldDB" id="A0A6B8RJC2"/>
<sequence>MDRSILMDKVNAQLSEQLVGKRLIENVYNKNGLLIMKSQTILNRIHVQNFLAHRIDTAELNIETIGPFGKPSSLQLSQEMDEAVAVVRDVFNEVLNSKKLPLTEIRKSVIPLILKTVEQENVFEVFAALQEKDDYLYRHSIAVGTISALIGRQLGYNEIDLLQLTMAAVLHDIGKLYIAPELLSKPDKLTTAEFEIMKRHTILGYELVKKTIGTSSRQALVVLQHHERVDGTGYPLGLIGDQIDHFSRIVAVADVFHAMTSRREYRNPFPFYEVLMQMEQNAFGILDPTIIRILINKIMQTMIGFEVILTDGRQGTIVLINPYDGTHPLIHIDDNFEDLSKNNSLQIQQILL</sequence>
<dbReference type="PROSITE" id="PS51832">
    <property type="entry name" value="HD_GYP"/>
    <property type="match status" value="1"/>
</dbReference>
<dbReference type="PROSITE" id="PS51831">
    <property type="entry name" value="HD"/>
    <property type="match status" value="1"/>
</dbReference>
<dbReference type="EMBL" id="CP034235">
    <property type="protein sequence ID" value="QGQ95957.1"/>
    <property type="molecule type" value="Genomic_DNA"/>
</dbReference>
<dbReference type="Proteomes" id="UP000426246">
    <property type="component" value="Chromosome"/>
</dbReference>